<evidence type="ECO:0000313" key="3">
    <source>
        <dbReference type="EMBL" id="KAJ1917053.1"/>
    </source>
</evidence>
<feature type="region of interest" description="Disordered" evidence="1">
    <location>
        <begin position="548"/>
        <end position="645"/>
    </location>
</feature>
<feature type="region of interest" description="Disordered" evidence="1">
    <location>
        <begin position="929"/>
        <end position="966"/>
    </location>
</feature>
<dbReference type="OrthoDB" id="289228at2759"/>
<feature type="domain" description="TLDc" evidence="2">
    <location>
        <begin position="628"/>
        <end position="998"/>
    </location>
</feature>
<accession>A0A9W8DSZ5</accession>
<dbReference type="Pfam" id="PF07534">
    <property type="entry name" value="TLD"/>
    <property type="match status" value="1"/>
</dbReference>
<feature type="region of interest" description="Disordered" evidence="1">
    <location>
        <begin position="362"/>
        <end position="395"/>
    </location>
</feature>
<feature type="compositionally biased region" description="Low complexity" evidence="1">
    <location>
        <begin position="197"/>
        <end position="206"/>
    </location>
</feature>
<dbReference type="Proteomes" id="UP001150569">
    <property type="component" value="Unassembled WGS sequence"/>
</dbReference>
<feature type="compositionally biased region" description="Low complexity" evidence="1">
    <location>
        <begin position="930"/>
        <end position="939"/>
    </location>
</feature>
<protein>
    <submittedName>
        <fullName evidence="3">Restriction of telomere capping protein 5</fullName>
    </submittedName>
</protein>
<name>A0A9W8DSZ5_9FUNG</name>
<dbReference type="AlphaFoldDB" id="A0A9W8DSZ5"/>
<gene>
    <name evidence="3" type="primary">RTC5_2</name>
    <name evidence="3" type="ORF">IWQ60_007895</name>
</gene>
<evidence type="ECO:0000256" key="1">
    <source>
        <dbReference type="SAM" id="MobiDB-lite"/>
    </source>
</evidence>
<evidence type="ECO:0000313" key="4">
    <source>
        <dbReference type="Proteomes" id="UP001150569"/>
    </source>
</evidence>
<feature type="region of interest" description="Disordered" evidence="1">
    <location>
        <begin position="191"/>
        <end position="227"/>
    </location>
</feature>
<dbReference type="SMART" id="SM00584">
    <property type="entry name" value="TLDc"/>
    <property type="match status" value="1"/>
</dbReference>
<reference evidence="3" key="1">
    <citation type="submission" date="2022-07" db="EMBL/GenBank/DDBJ databases">
        <title>Phylogenomic reconstructions and comparative analyses of Kickxellomycotina fungi.</title>
        <authorList>
            <person name="Reynolds N.K."/>
            <person name="Stajich J.E."/>
            <person name="Barry K."/>
            <person name="Grigoriev I.V."/>
            <person name="Crous P."/>
            <person name="Smith M.E."/>
        </authorList>
    </citation>
    <scope>NUCLEOTIDE SEQUENCE</scope>
    <source>
        <strain evidence="3">RSA 861</strain>
    </source>
</reference>
<dbReference type="EMBL" id="JANBPT010000557">
    <property type="protein sequence ID" value="KAJ1917053.1"/>
    <property type="molecule type" value="Genomic_DNA"/>
</dbReference>
<feature type="compositionally biased region" description="Basic residues" evidence="1">
    <location>
        <begin position="58"/>
        <end position="67"/>
    </location>
</feature>
<sequence length="1061" mass="113601">MGQEQSSMGPISPAGPTPTHTRRESVRRTKESFRHRIRNKLHPTKPGVKKDSPAKSPGARRKHRRRPSTITPAPPKPRRASVKSVVTSLSGRSGTTTPTGNPFSRKRRGPEAGQAIATQIKKIIGPIDRYALEANWISALGSSDACMTLDQFKTFLRVDGLSDRFAALLYRTFKHIPALLDPRFLPGFQNATDPASHRSSAAASRRGSVDNSAGATSTTPRLRSRRPSFDAFGQAGGLIPDTADLSTYATQPLSLAEFYITYGVYRGYLFNPGSLRSPAIDRWDTTGLIIWKALMANLAPLFVVEDEVERFMAELDGKADMATSGGGARIETEDWCAFLEGCATLLECTPQSWVRAASRDPAPTFSGSADATLSTTDGTALSSGEPTGTRPAAPIPHFPNPAIRRLWQGFLRVSGSPTSPDSTDGDVATVSVSLGATFIQRFGERWFVVVGEYIARKFLELAAQPHHWARGSLADRTSGTSSGAMVEEVSAPLKLTVLPQLNIYPTVGTHPRGGPVTPSHPKADIPLLDQLTLWFLTWSLPAEWVTTTGGRNPQGPTLGLGTSPAGAASRSCATSRRGSLLSDGTVPTITVTGAATPTTESPRPLPPASLPTSRRGSLTPANASQAYGAGSAAFPPGVSDTDPSHLASTLRWPRLYVGSEHGFSMTQFERHVFHYPSPTLLVVRAECPQAAKLGSVHLFSTPSASESNDGRHHREVTLAVVVDQPWRFGRSFFGQSRCAVLACDPVFHRFPSTAEHEAHLARRRVTYDRFSTHASPLHSRRNSQAVASPALEGYFGLRSTGSAGDPTGPASSPLPQIPEKYQSVFAPPDRAQHDRDPDQKYAYCHPSVGIGLGGLGSIPAQLSMAAGQRLGVSSSSASTLRPTIGSVGQGLSSLALASDTPSYPFVFHLDNDLRRVTWLNDPFRLNSGTAAAGRSRSGTLGSGTGGGGLNLNAPLSGTSGQSRRSREHLAPLPFVPADPVQDFCLTMDVLDVEVYGMGPESALIIQQRARDVEMKEAERRLKFSANPDHGNAQAQRQILEWAGIVTDSGEMQTYGTTAKPS</sequence>
<feature type="compositionally biased region" description="Gly residues" evidence="1">
    <location>
        <begin position="940"/>
        <end position="949"/>
    </location>
</feature>
<comment type="caution">
    <text evidence="3">The sequence shown here is derived from an EMBL/GenBank/DDBJ whole genome shotgun (WGS) entry which is preliminary data.</text>
</comment>
<dbReference type="InterPro" id="IPR006571">
    <property type="entry name" value="TLDc_dom"/>
</dbReference>
<evidence type="ECO:0000259" key="2">
    <source>
        <dbReference type="PROSITE" id="PS51886"/>
    </source>
</evidence>
<dbReference type="PROSITE" id="PS51886">
    <property type="entry name" value="TLDC"/>
    <property type="match status" value="1"/>
</dbReference>
<feature type="compositionally biased region" description="Low complexity" evidence="1">
    <location>
        <begin position="584"/>
        <end position="599"/>
    </location>
</feature>
<feature type="compositionally biased region" description="Polar residues" evidence="1">
    <location>
        <begin position="365"/>
        <end position="386"/>
    </location>
</feature>
<keyword evidence="4" id="KW-1185">Reference proteome</keyword>
<feature type="compositionally biased region" description="Polar residues" evidence="1">
    <location>
        <begin position="610"/>
        <end position="625"/>
    </location>
</feature>
<feature type="compositionally biased region" description="Polar residues" evidence="1">
    <location>
        <begin position="84"/>
        <end position="102"/>
    </location>
</feature>
<organism evidence="3 4">
    <name type="scientific">Tieghemiomyces parasiticus</name>
    <dbReference type="NCBI Taxonomy" id="78921"/>
    <lineage>
        <taxon>Eukaryota</taxon>
        <taxon>Fungi</taxon>
        <taxon>Fungi incertae sedis</taxon>
        <taxon>Zoopagomycota</taxon>
        <taxon>Kickxellomycotina</taxon>
        <taxon>Dimargaritomycetes</taxon>
        <taxon>Dimargaritales</taxon>
        <taxon>Dimargaritaceae</taxon>
        <taxon>Tieghemiomyces</taxon>
    </lineage>
</organism>
<feature type="region of interest" description="Disordered" evidence="1">
    <location>
        <begin position="1"/>
        <end position="112"/>
    </location>
</feature>
<feature type="region of interest" description="Disordered" evidence="1">
    <location>
        <begin position="797"/>
        <end position="817"/>
    </location>
</feature>
<feature type="compositionally biased region" description="Basic and acidic residues" evidence="1">
    <location>
        <begin position="21"/>
        <end position="34"/>
    </location>
</feature>
<proteinExistence type="predicted"/>